<evidence type="ECO:0000313" key="3">
    <source>
        <dbReference type="Proteomes" id="UP000199448"/>
    </source>
</evidence>
<name>A0A1H5NT16_9FLAO</name>
<keyword evidence="1" id="KW-1133">Transmembrane helix</keyword>
<protein>
    <recommendedName>
        <fullName evidence="4">Magnesium citrate secondary transporter</fullName>
    </recommendedName>
</protein>
<proteinExistence type="predicted"/>
<dbReference type="AlphaFoldDB" id="A0A1H5NT16"/>
<keyword evidence="3" id="KW-1185">Reference proteome</keyword>
<organism evidence="2 3">
    <name type="scientific">Salinimicrobium catena</name>
    <dbReference type="NCBI Taxonomy" id="390640"/>
    <lineage>
        <taxon>Bacteria</taxon>
        <taxon>Pseudomonadati</taxon>
        <taxon>Bacteroidota</taxon>
        <taxon>Flavobacteriia</taxon>
        <taxon>Flavobacteriales</taxon>
        <taxon>Flavobacteriaceae</taxon>
        <taxon>Salinimicrobium</taxon>
    </lineage>
</organism>
<evidence type="ECO:0000313" key="2">
    <source>
        <dbReference type="EMBL" id="SEF03991.1"/>
    </source>
</evidence>
<dbReference type="STRING" id="390640.SAMN04488034_10594"/>
<accession>A0A1H5NT16</accession>
<dbReference type="EMBL" id="FNUG01000005">
    <property type="protein sequence ID" value="SEF03991.1"/>
    <property type="molecule type" value="Genomic_DNA"/>
</dbReference>
<keyword evidence="1" id="KW-0812">Transmembrane</keyword>
<feature type="transmembrane region" description="Helical" evidence="1">
    <location>
        <begin position="39"/>
        <end position="56"/>
    </location>
</feature>
<keyword evidence="1" id="KW-0472">Membrane</keyword>
<sequence>MNKVNYLFVTFSALFITGEIFSFLNFTPPWWIRNYLNDLLCMPIVLGICLHLVRFMKNDRTIRISLFTTLSLAVFYSLYFEIFLPPFTERYTADVFDVLLYFTGALLFYFMQKPVAKAPAVHKK</sequence>
<dbReference type="Proteomes" id="UP000199448">
    <property type="component" value="Unassembled WGS sequence"/>
</dbReference>
<evidence type="ECO:0008006" key="4">
    <source>
        <dbReference type="Google" id="ProtNLM"/>
    </source>
</evidence>
<reference evidence="2 3" key="1">
    <citation type="submission" date="2016-10" db="EMBL/GenBank/DDBJ databases">
        <authorList>
            <person name="de Groot N.N."/>
        </authorList>
    </citation>
    <scope>NUCLEOTIDE SEQUENCE [LARGE SCALE GENOMIC DNA]</scope>
    <source>
        <strain evidence="2 3">DSM 23553</strain>
    </source>
</reference>
<gene>
    <name evidence="2" type="ORF">SAMN04488034_10594</name>
</gene>
<feature type="transmembrane region" description="Helical" evidence="1">
    <location>
        <begin position="91"/>
        <end position="111"/>
    </location>
</feature>
<feature type="transmembrane region" description="Helical" evidence="1">
    <location>
        <begin position="62"/>
        <end position="79"/>
    </location>
</feature>
<evidence type="ECO:0000256" key="1">
    <source>
        <dbReference type="SAM" id="Phobius"/>
    </source>
</evidence>
<feature type="transmembrane region" description="Helical" evidence="1">
    <location>
        <begin position="6"/>
        <end position="27"/>
    </location>
</feature>